<dbReference type="AlphaFoldDB" id="A0A2G5V8Y2"/>
<organism evidence="2 3">
    <name type="scientific">Caenorhabditis nigoni</name>
    <dbReference type="NCBI Taxonomy" id="1611254"/>
    <lineage>
        <taxon>Eukaryota</taxon>
        <taxon>Metazoa</taxon>
        <taxon>Ecdysozoa</taxon>
        <taxon>Nematoda</taxon>
        <taxon>Chromadorea</taxon>
        <taxon>Rhabditida</taxon>
        <taxon>Rhabditina</taxon>
        <taxon>Rhabditomorpha</taxon>
        <taxon>Rhabditoidea</taxon>
        <taxon>Rhabditidae</taxon>
        <taxon>Peloderinae</taxon>
        <taxon>Caenorhabditis</taxon>
    </lineage>
</organism>
<keyword evidence="1" id="KW-0175">Coiled coil</keyword>
<dbReference type="Proteomes" id="UP000230233">
    <property type="component" value="Chromosome II"/>
</dbReference>
<evidence type="ECO:0000256" key="1">
    <source>
        <dbReference type="SAM" id="Coils"/>
    </source>
</evidence>
<keyword evidence="3" id="KW-1185">Reference proteome</keyword>
<feature type="coiled-coil region" evidence="1">
    <location>
        <begin position="66"/>
        <end position="123"/>
    </location>
</feature>
<evidence type="ECO:0000313" key="3">
    <source>
        <dbReference type="Proteomes" id="UP000230233"/>
    </source>
</evidence>
<dbReference type="EMBL" id="PDUG01000002">
    <property type="protein sequence ID" value="PIC48264.1"/>
    <property type="molecule type" value="Genomic_DNA"/>
</dbReference>
<accession>A0A2G5V8Y2</accession>
<proteinExistence type="predicted"/>
<gene>
    <name evidence="2" type="primary">Cnig_chr_II.g7306</name>
    <name evidence="2" type="ORF">B9Z55_007306</name>
</gene>
<comment type="caution">
    <text evidence="2">The sequence shown here is derived from an EMBL/GenBank/DDBJ whole genome shotgun (WGS) entry which is preliminary data.</text>
</comment>
<reference evidence="3" key="1">
    <citation type="submission" date="2017-10" db="EMBL/GenBank/DDBJ databases">
        <title>Rapid genome shrinkage in a self-fertile nematode reveals novel sperm competition proteins.</title>
        <authorList>
            <person name="Yin D."/>
            <person name="Schwarz E.M."/>
            <person name="Thomas C.G."/>
            <person name="Felde R.L."/>
            <person name="Korf I.F."/>
            <person name="Cutter A.D."/>
            <person name="Schartner C.M."/>
            <person name="Ralston E.J."/>
            <person name="Meyer B.J."/>
            <person name="Haag E.S."/>
        </authorList>
    </citation>
    <scope>NUCLEOTIDE SEQUENCE [LARGE SCALE GENOMIC DNA]</scope>
    <source>
        <strain evidence="3">JU1422</strain>
    </source>
</reference>
<name>A0A2G5V8Y2_9PELO</name>
<protein>
    <submittedName>
        <fullName evidence="2">Uncharacterized protein</fullName>
    </submittedName>
</protein>
<sequence length="179" mass="21864">MEAELRRVKKEFEDYKESKNREFEEYKRMCTEVVDALKRENEQWKPERQVFLAERHLMQRQNEIRYKSANRRLTKVEKKCHEEINEALKRKLKKTEKIEKEFRDELNEILKRKLKKMQEIETVGLEEEKEAAGGVWQMVLHPLRYFFGGYKKGANQKPRIKRTMELDDEYDEPGNEMSF</sequence>
<evidence type="ECO:0000313" key="2">
    <source>
        <dbReference type="EMBL" id="PIC48264.1"/>
    </source>
</evidence>